<dbReference type="AlphaFoldDB" id="A0A6J7N133"/>
<dbReference type="EMBL" id="CAEZYK010000100">
    <property type="protein sequence ID" value="CAB4732495.1"/>
    <property type="molecule type" value="Genomic_DNA"/>
</dbReference>
<dbReference type="GO" id="GO:0005886">
    <property type="term" value="C:plasma membrane"/>
    <property type="evidence" value="ECO:0007669"/>
    <property type="project" value="TreeGrafter"/>
</dbReference>
<proteinExistence type="inferred from homology"/>
<name>A0A6J7N133_9ZZZZ</name>
<reference evidence="5" key="1">
    <citation type="submission" date="2020-05" db="EMBL/GenBank/DDBJ databases">
        <authorList>
            <person name="Chiriac C."/>
            <person name="Salcher M."/>
            <person name="Ghai R."/>
            <person name="Kavagutti S V."/>
        </authorList>
    </citation>
    <scope>NUCLEOTIDE SEQUENCE</scope>
</reference>
<dbReference type="InterPro" id="IPR012349">
    <property type="entry name" value="Split_barrel_FMN-bd"/>
</dbReference>
<dbReference type="GO" id="GO:0016491">
    <property type="term" value="F:oxidoreductase activity"/>
    <property type="evidence" value="ECO:0007669"/>
    <property type="project" value="InterPro"/>
</dbReference>
<comment type="catalytic activity">
    <reaction evidence="2">
        <text>oxidized coenzyme F420-(gamma-L-Glu)(n) + a quinol + H(+) = reduced coenzyme F420-(gamma-L-Glu)(n) + a quinone</text>
        <dbReference type="Rhea" id="RHEA:39663"/>
        <dbReference type="Rhea" id="RHEA-COMP:12939"/>
        <dbReference type="Rhea" id="RHEA-COMP:14378"/>
        <dbReference type="ChEBI" id="CHEBI:15378"/>
        <dbReference type="ChEBI" id="CHEBI:24646"/>
        <dbReference type="ChEBI" id="CHEBI:132124"/>
        <dbReference type="ChEBI" id="CHEBI:133980"/>
        <dbReference type="ChEBI" id="CHEBI:139511"/>
    </reaction>
</comment>
<protein>
    <submittedName>
        <fullName evidence="5">Unannotated protein</fullName>
    </submittedName>
</protein>
<evidence type="ECO:0000313" key="4">
    <source>
        <dbReference type="EMBL" id="CAB4912405.1"/>
    </source>
</evidence>
<dbReference type="EMBL" id="CAFBPQ010000107">
    <property type="protein sequence ID" value="CAB5034218.1"/>
    <property type="molecule type" value="Genomic_DNA"/>
</dbReference>
<dbReference type="GO" id="GO:0070967">
    <property type="term" value="F:coenzyme F420 binding"/>
    <property type="evidence" value="ECO:0007669"/>
    <property type="project" value="TreeGrafter"/>
</dbReference>
<accession>A0A6J7N133</accession>
<dbReference type="Pfam" id="PF04075">
    <property type="entry name" value="F420H2_quin_red"/>
    <property type="match status" value="1"/>
</dbReference>
<gene>
    <name evidence="3" type="ORF">UFOPK2683_01374</name>
    <name evidence="4" type="ORF">UFOPK3605_01206</name>
    <name evidence="5" type="ORF">UFOPK3897_01502</name>
    <name evidence="6" type="ORF">UFOPK4121_01704</name>
</gene>
<dbReference type="PANTHER" id="PTHR39428:SF1">
    <property type="entry name" value="F420H(2)-DEPENDENT QUINONE REDUCTASE RV1261C"/>
    <property type="match status" value="1"/>
</dbReference>
<dbReference type="Gene3D" id="2.30.110.10">
    <property type="entry name" value="Electron Transport, Fmn-binding Protein, Chain A"/>
    <property type="match status" value="1"/>
</dbReference>
<evidence type="ECO:0000313" key="3">
    <source>
        <dbReference type="EMBL" id="CAB4732495.1"/>
    </source>
</evidence>
<dbReference type="EMBL" id="CAFBOF010000052">
    <property type="protein sequence ID" value="CAB4987130.1"/>
    <property type="molecule type" value="Genomic_DNA"/>
</dbReference>
<evidence type="ECO:0000256" key="2">
    <source>
        <dbReference type="ARBA" id="ARBA00049106"/>
    </source>
</evidence>
<dbReference type="EMBL" id="CAFBMM010000069">
    <property type="protein sequence ID" value="CAB4912405.1"/>
    <property type="molecule type" value="Genomic_DNA"/>
</dbReference>
<evidence type="ECO:0000313" key="5">
    <source>
        <dbReference type="EMBL" id="CAB4987130.1"/>
    </source>
</evidence>
<evidence type="ECO:0000313" key="6">
    <source>
        <dbReference type="EMBL" id="CAB5034218.1"/>
    </source>
</evidence>
<evidence type="ECO:0000256" key="1">
    <source>
        <dbReference type="ARBA" id="ARBA00008710"/>
    </source>
</evidence>
<dbReference type="NCBIfam" id="TIGR00026">
    <property type="entry name" value="hi_GC_TIGR00026"/>
    <property type="match status" value="1"/>
</dbReference>
<dbReference type="InterPro" id="IPR004378">
    <property type="entry name" value="F420H2_quin_Rdtase"/>
</dbReference>
<comment type="similarity">
    <text evidence="1">Belongs to the F420H(2)-dependent quinone reductase family.</text>
</comment>
<organism evidence="5">
    <name type="scientific">freshwater metagenome</name>
    <dbReference type="NCBI Taxonomy" id="449393"/>
    <lineage>
        <taxon>unclassified sequences</taxon>
        <taxon>metagenomes</taxon>
        <taxon>ecological metagenomes</taxon>
    </lineage>
</organism>
<sequence>MARNLMVQLPIGLTRAFSASHRVWYRLSKGRLGGSFRGAPAVLLTTTGRLTHKERTWPLIALRLGDDYALAASNGGHDKNPAWFNNLVANPTVTIQDGGRTITGYARVTNGVERADLYAQFVELYSGYNDYTQATKREIPVVIVSPA</sequence>
<dbReference type="PANTHER" id="PTHR39428">
    <property type="entry name" value="F420H(2)-DEPENDENT QUINONE REDUCTASE RV1261C"/>
    <property type="match status" value="1"/>
</dbReference>